<feature type="domain" description="AMP-dependent synthetase/ligase" evidence="5">
    <location>
        <begin position="32"/>
        <end position="400"/>
    </location>
</feature>
<evidence type="ECO:0000256" key="4">
    <source>
        <dbReference type="ARBA" id="ARBA00022840"/>
    </source>
</evidence>
<dbReference type="RefSeq" id="WP_106264571.1">
    <property type="nucleotide sequence ID" value="NZ_PVTQ01000006.1"/>
</dbReference>
<dbReference type="SUPFAM" id="SSF56801">
    <property type="entry name" value="Acetyl-CoA synthetase-like"/>
    <property type="match status" value="1"/>
</dbReference>
<dbReference type="InterPro" id="IPR025110">
    <property type="entry name" value="AMP-bd_C"/>
</dbReference>
<evidence type="ECO:0000259" key="5">
    <source>
        <dbReference type="Pfam" id="PF00501"/>
    </source>
</evidence>
<evidence type="ECO:0000256" key="1">
    <source>
        <dbReference type="ARBA" id="ARBA00006432"/>
    </source>
</evidence>
<dbReference type="GO" id="GO:0016405">
    <property type="term" value="F:CoA-ligase activity"/>
    <property type="evidence" value="ECO:0007669"/>
    <property type="project" value="UniProtKB-ARBA"/>
</dbReference>
<dbReference type="InterPro" id="IPR042099">
    <property type="entry name" value="ANL_N_sf"/>
</dbReference>
<dbReference type="GO" id="GO:0006633">
    <property type="term" value="P:fatty acid biosynthetic process"/>
    <property type="evidence" value="ECO:0007669"/>
    <property type="project" value="TreeGrafter"/>
</dbReference>
<dbReference type="Gene3D" id="3.30.300.30">
    <property type="match status" value="1"/>
</dbReference>
<accession>A0A2T0WRW3</accession>
<dbReference type="InterPro" id="IPR051087">
    <property type="entry name" value="Mitochondrial_ACSM"/>
</dbReference>
<dbReference type="PANTHER" id="PTHR43605">
    <property type="entry name" value="ACYL-COENZYME A SYNTHETASE"/>
    <property type="match status" value="1"/>
</dbReference>
<feature type="domain" description="AMP-binding enzyme C-terminal" evidence="6">
    <location>
        <begin position="454"/>
        <end position="532"/>
    </location>
</feature>
<gene>
    <name evidence="7" type="ORF">CLV74_106155</name>
</gene>
<keyword evidence="2" id="KW-0436">Ligase</keyword>
<dbReference type="Proteomes" id="UP000238392">
    <property type="component" value="Unassembled WGS sequence"/>
</dbReference>
<dbReference type="GO" id="GO:0015645">
    <property type="term" value="F:fatty acid ligase activity"/>
    <property type="evidence" value="ECO:0007669"/>
    <property type="project" value="TreeGrafter"/>
</dbReference>
<dbReference type="InterPro" id="IPR000873">
    <property type="entry name" value="AMP-dep_synth/lig_dom"/>
</dbReference>
<dbReference type="GO" id="GO:0004321">
    <property type="term" value="F:fatty-acyl-CoA synthase activity"/>
    <property type="evidence" value="ECO:0007669"/>
    <property type="project" value="TreeGrafter"/>
</dbReference>
<evidence type="ECO:0000256" key="3">
    <source>
        <dbReference type="ARBA" id="ARBA00022741"/>
    </source>
</evidence>
<dbReference type="InterPro" id="IPR045851">
    <property type="entry name" value="AMP-bd_C_sf"/>
</dbReference>
<name>A0A2T0WRW3_9RHOB</name>
<dbReference type="PROSITE" id="PS00455">
    <property type="entry name" value="AMP_BINDING"/>
    <property type="match status" value="1"/>
</dbReference>
<comment type="caution">
    <text evidence="7">The sequence shown here is derived from an EMBL/GenBank/DDBJ whole genome shotgun (WGS) entry which is preliminary data.</text>
</comment>
<dbReference type="GO" id="GO:0006637">
    <property type="term" value="P:acyl-CoA metabolic process"/>
    <property type="evidence" value="ECO:0007669"/>
    <property type="project" value="TreeGrafter"/>
</dbReference>
<evidence type="ECO:0000259" key="6">
    <source>
        <dbReference type="Pfam" id="PF13193"/>
    </source>
</evidence>
<sequence length="550" mass="58892">MLHATNDHAALAAGFRWDIPQTYNIGTDVSDRVAALHPDRIALVDVAADGTRRTLNFAGLAQQSTALAAGLSQLGLGRGDRIAVFMPQRIETALAHIAAFKLGAISLPLFTLFGPEALLHRLGDSGAAAVITDSNGAALLAGLRDQLPALRHVICADGPSQGSLPMSQVISDGDPAFTPVSTRAEDPALLIYTSGTTGNPKGALHAHRVMLGHLPGVEVSHDFLPHEGDCFWTPADWGWIGGLMDVLMPALHHGLPVVACRFNKFSAEAAFDLIRREKIRNVFLPPTALKLMRLAPPEAAQGLNLRSVGSGGEPLGQELLDWGHRVLGLEINEFYGQTECNMIVSACSAMEPALPGAIGRPVVGHDVQIIDPETGRICEDYEQGAVACRAPDPVMFLEYWNRPDATAEKFLEADTGRWLLTGDTGCRTPCGRIRFVGRDDDVITSAGYRIGPSEIEDCLLRHPAVHLAGVVGKPDPIRGHVVAAYVTLAEGQAPSDALAHDIALFVKTRLAAHEYPRVVRFITDMPMTPTGKIIRGALRKMAEEESAADV</sequence>
<dbReference type="InterPro" id="IPR020845">
    <property type="entry name" value="AMP-binding_CS"/>
</dbReference>
<dbReference type="Gene3D" id="3.40.50.12780">
    <property type="entry name" value="N-terminal domain of ligase-like"/>
    <property type="match status" value="1"/>
</dbReference>
<dbReference type="EMBL" id="PVTQ01000006">
    <property type="protein sequence ID" value="PRY89453.1"/>
    <property type="molecule type" value="Genomic_DNA"/>
</dbReference>
<dbReference type="GO" id="GO:0005524">
    <property type="term" value="F:ATP binding"/>
    <property type="evidence" value="ECO:0007669"/>
    <property type="project" value="UniProtKB-KW"/>
</dbReference>
<keyword evidence="8" id="KW-1185">Reference proteome</keyword>
<keyword evidence="4" id="KW-0067">ATP-binding</keyword>
<dbReference type="PANTHER" id="PTHR43605:SF10">
    <property type="entry name" value="ACYL-COA SYNTHETASE MEDIUM CHAIN FAMILY MEMBER 3"/>
    <property type="match status" value="1"/>
</dbReference>
<reference evidence="7 8" key="1">
    <citation type="submission" date="2018-03" db="EMBL/GenBank/DDBJ databases">
        <title>Genomic Encyclopedia of Archaeal and Bacterial Type Strains, Phase II (KMG-II): from individual species to whole genera.</title>
        <authorList>
            <person name="Goeker M."/>
        </authorList>
    </citation>
    <scope>NUCLEOTIDE SEQUENCE [LARGE SCALE GENOMIC DNA]</scope>
    <source>
        <strain evidence="7 8">DSM 100212</strain>
    </source>
</reference>
<protein>
    <submittedName>
        <fullName evidence="7">Acetyl-CoA synthetase</fullName>
    </submittedName>
</protein>
<dbReference type="OrthoDB" id="9803968at2"/>
<evidence type="ECO:0000256" key="2">
    <source>
        <dbReference type="ARBA" id="ARBA00022598"/>
    </source>
</evidence>
<organism evidence="7 8">
    <name type="scientific">Donghicola tyrosinivorans</name>
    <dbReference type="NCBI Taxonomy" id="1652492"/>
    <lineage>
        <taxon>Bacteria</taxon>
        <taxon>Pseudomonadati</taxon>
        <taxon>Pseudomonadota</taxon>
        <taxon>Alphaproteobacteria</taxon>
        <taxon>Rhodobacterales</taxon>
        <taxon>Roseobacteraceae</taxon>
        <taxon>Donghicola</taxon>
    </lineage>
</organism>
<evidence type="ECO:0000313" key="7">
    <source>
        <dbReference type="EMBL" id="PRY89453.1"/>
    </source>
</evidence>
<proteinExistence type="inferred from homology"/>
<dbReference type="Pfam" id="PF00501">
    <property type="entry name" value="AMP-binding"/>
    <property type="match status" value="1"/>
</dbReference>
<keyword evidence="3" id="KW-0547">Nucleotide-binding</keyword>
<dbReference type="Pfam" id="PF13193">
    <property type="entry name" value="AMP-binding_C"/>
    <property type="match status" value="1"/>
</dbReference>
<comment type="similarity">
    <text evidence="1">Belongs to the ATP-dependent AMP-binding enzyme family.</text>
</comment>
<evidence type="ECO:0000313" key="8">
    <source>
        <dbReference type="Proteomes" id="UP000238392"/>
    </source>
</evidence>
<dbReference type="AlphaFoldDB" id="A0A2T0WRW3"/>